<gene>
    <name evidence="7" type="ORF">GCM10025874_18280</name>
</gene>
<feature type="transmembrane region" description="Helical" evidence="5">
    <location>
        <begin position="111"/>
        <end position="131"/>
    </location>
</feature>
<dbReference type="Proteomes" id="UP001157160">
    <property type="component" value="Unassembled WGS sequence"/>
</dbReference>
<dbReference type="GO" id="GO:0005886">
    <property type="term" value="C:plasma membrane"/>
    <property type="evidence" value="ECO:0007669"/>
    <property type="project" value="UniProtKB-SubCell"/>
</dbReference>
<dbReference type="AlphaFoldDB" id="A0AA37XBP5"/>
<feature type="transmembrane region" description="Helical" evidence="5">
    <location>
        <begin position="343"/>
        <end position="362"/>
    </location>
</feature>
<name>A0AA37XBP5_9MICO</name>
<feature type="transmembrane region" description="Helical" evidence="5">
    <location>
        <begin position="311"/>
        <end position="331"/>
    </location>
</feature>
<keyword evidence="3 5" id="KW-1133">Transmembrane helix</keyword>
<organism evidence="7 8">
    <name type="scientific">Arenivirga flava</name>
    <dbReference type="NCBI Taxonomy" id="1930060"/>
    <lineage>
        <taxon>Bacteria</taxon>
        <taxon>Bacillati</taxon>
        <taxon>Actinomycetota</taxon>
        <taxon>Actinomycetes</taxon>
        <taxon>Micrococcales</taxon>
        <taxon>Microbacteriaceae</taxon>
        <taxon>Arenivirga</taxon>
    </lineage>
</organism>
<dbReference type="InterPro" id="IPR020846">
    <property type="entry name" value="MFS_dom"/>
</dbReference>
<dbReference type="InterPro" id="IPR036259">
    <property type="entry name" value="MFS_trans_sf"/>
</dbReference>
<feature type="transmembrane region" description="Helical" evidence="5">
    <location>
        <begin position="171"/>
        <end position="192"/>
    </location>
</feature>
<dbReference type="Pfam" id="PF07690">
    <property type="entry name" value="MFS_1"/>
    <property type="match status" value="1"/>
</dbReference>
<comment type="subcellular location">
    <subcellularLocation>
        <location evidence="1">Cell membrane</location>
        <topology evidence="1">Multi-pass membrane protein</topology>
    </subcellularLocation>
</comment>
<evidence type="ECO:0000256" key="1">
    <source>
        <dbReference type="ARBA" id="ARBA00004651"/>
    </source>
</evidence>
<evidence type="ECO:0000313" key="7">
    <source>
        <dbReference type="EMBL" id="GMA28575.1"/>
    </source>
</evidence>
<comment type="caution">
    <text evidence="7">The sequence shown here is derived from an EMBL/GenBank/DDBJ whole genome shotgun (WGS) entry which is preliminary data.</text>
</comment>
<evidence type="ECO:0000256" key="4">
    <source>
        <dbReference type="ARBA" id="ARBA00023136"/>
    </source>
</evidence>
<dbReference type="RefSeq" id="WP_284231898.1">
    <property type="nucleotide sequence ID" value="NZ_BSUL01000001.1"/>
</dbReference>
<feature type="transmembrane region" description="Helical" evidence="5">
    <location>
        <begin position="143"/>
        <end position="165"/>
    </location>
</feature>
<dbReference type="PANTHER" id="PTHR23501">
    <property type="entry name" value="MAJOR FACILITATOR SUPERFAMILY"/>
    <property type="match status" value="1"/>
</dbReference>
<evidence type="ECO:0000259" key="6">
    <source>
        <dbReference type="PROSITE" id="PS50850"/>
    </source>
</evidence>
<accession>A0AA37XBP5</accession>
<feature type="transmembrane region" description="Helical" evidence="5">
    <location>
        <begin position="57"/>
        <end position="74"/>
    </location>
</feature>
<feature type="transmembrane region" description="Helical" evidence="5">
    <location>
        <begin position="229"/>
        <end position="250"/>
    </location>
</feature>
<feature type="transmembrane region" description="Helical" evidence="5">
    <location>
        <begin position="368"/>
        <end position="387"/>
    </location>
</feature>
<dbReference type="Gene3D" id="1.20.1250.20">
    <property type="entry name" value="MFS general substrate transporter like domains"/>
    <property type="match status" value="2"/>
</dbReference>
<feature type="transmembrane region" description="Helical" evidence="5">
    <location>
        <begin position="204"/>
        <end position="223"/>
    </location>
</feature>
<dbReference type="EMBL" id="BSUL01000001">
    <property type="protein sequence ID" value="GMA28575.1"/>
    <property type="molecule type" value="Genomic_DNA"/>
</dbReference>
<feature type="transmembrane region" description="Helical" evidence="5">
    <location>
        <begin position="18"/>
        <end position="37"/>
    </location>
</feature>
<feature type="transmembrane region" description="Helical" evidence="5">
    <location>
        <begin position="408"/>
        <end position="429"/>
    </location>
</feature>
<feature type="domain" description="Major facilitator superfamily (MFS) profile" evidence="6">
    <location>
        <begin position="20"/>
        <end position="469"/>
    </location>
</feature>
<dbReference type="GO" id="GO:0022857">
    <property type="term" value="F:transmembrane transporter activity"/>
    <property type="evidence" value="ECO:0007669"/>
    <property type="project" value="InterPro"/>
</dbReference>
<evidence type="ECO:0000256" key="5">
    <source>
        <dbReference type="SAM" id="Phobius"/>
    </source>
</evidence>
<evidence type="ECO:0000313" key="8">
    <source>
        <dbReference type="Proteomes" id="UP001157160"/>
    </source>
</evidence>
<feature type="transmembrane region" description="Helical" evidence="5">
    <location>
        <begin position="444"/>
        <end position="465"/>
    </location>
</feature>
<keyword evidence="8" id="KW-1185">Reference proteome</keyword>
<evidence type="ECO:0000256" key="3">
    <source>
        <dbReference type="ARBA" id="ARBA00022989"/>
    </source>
</evidence>
<dbReference type="PANTHER" id="PTHR23501:SF197">
    <property type="entry name" value="COMD"/>
    <property type="match status" value="1"/>
</dbReference>
<keyword evidence="2 5" id="KW-0812">Transmembrane</keyword>
<feature type="transmembrane region" description="Helical" evidence="5">
    <location>
        <begin position="86"/>
        <end position="105"/>
    </location>
</feature>
<proteinExistence type="predicted"/>
<dbReference type="CDD" id="cd17504">
    <property type="entry name" value="MFS_MMR_MDR_like"/>
    <property type="match status" value="1"/>
</dbReference>
<dbReference type="InterPro" id="IPR011701">
    <property type="entry name" value="MFS"/>
</dbReference>
<protein>
    <submittedName>
        <fullName evidence="7">MFS transporter</fullName>
    </submittedName>
</protein>
<evidence type="ECO:0000256" key="2">
    <source>
        <dbReference type="ARBA" id="ARBA00022692"/>
    </source>
</evidence>
<keyword evidence="4 5" id="KW-0472">Membrane</keyword>
<dbReference type="SUPFAM" id="SSF103473">
    <property type="entry name" value="MFS general substrate transporter"/>
    <property type="match status" value="2"/>
</dbReference>
<sequence length="486" mass="49233">MNDAADARSRLTRRPGPGAIIAALGLAGLSASFMQTLVVPIQSRLPELLGEPAENTAWVVTVSLLAGAISTPIAGRIGDLYGKKSVLLALLGLLVIGSLVCALAGSLTMLLVGRALQGLSQGVVALGIAIMRDVLPPKRMPGGIAFMSATLGVGAALGLPISALVSEAFDWHALFVLAGALGVLNIVLSLIVVPPSTLRSEGRVDVPGSLLMAAGLGGVLLAATQGPVWGWTAPGTLGLGVGGLAVLVFWGWFQLRIDSPIVDLRVAARPAVLLTNLASVGMGFALFSSNISLPQLLELPAETGVGLGQSMLVASLVLMPSGLVMMAISPLSATLLRVIGGRIMLVTGSLIMAVTYLLATLISGDVWAVVLLSVLIGIGIGLGYAAMPTLIMSAVPPTETAAANGLNALMRALGTTAASASVGAMLAALSQPFGDGRVPTEEGFQLSFVAGAIASIASAVLALCIPRRRTAHGDRTALPETDGPRD</sequence>
<reference evidence="7 8" key="1">
    <citation type="journal article" date="2014" name="Int. J. Syst. Evol. Microbiol.">
        <title>Complete genome sequence of Corynebacterium casei LMG S-19264T (=DSM 44701T), isolated from a smear-ripened cheese.</title>
        <authorList>
            <consortium name="US DOE Joint Genome Institute (JGI-PGF)"/>
            <person name="Walter F."/>
            <person name="Albersmeier A."/>
            <person name="Kalinowski J."/>
            <person name="Ruckert C."/>
        </authorList>
    </citation>
    <scope>NUCLEOTIDE SEQUENCE [LARGE SCALE GENOMIC DNA]</scope>
    <source>
        <strain evidence="7 8">NBRC 112289</strain>
    </source>
</reference>
<feature type="transmembrane region" description="Helical" evidence="5">
    <location>
        <begin position="271"/>
        <end position="291"/>
    </location>
</feature>
<dbReference type="PROSITE" id="PS50850">
    <property type="entry name" value="MFS"/>
    <property type="match status" value="1"/>
</dbReference>